<dbReference type="InterPro" id="IPR017441">
    <property type="entry name" value="Protein_kinase_ATP_BS"/>
</dbReference>
<gene>
    <name evidence="7" type="ORF">EIN_419430</name>
</gene>
<dbReference type="SMART" id="SM00261">
    <property type="entry name" value="FU"/>
    <property type="match status" value="6"/>
</dbReference>
<proteinExistence type="predicted"/>
<feature type="transmembrane region" description="Helical" evidence="5">
    <location>
        <begin position="1283"/>
        <end position="1313"/>
    </location>
</feature>
<dbReference type="RefSeq" id="XP_004254785.1">
    <property type="nucleotide sequence ID" value="XM_004254737.1"/>
</dbReference>
<dbReference type="EMBL" id="KB206772">
    <property type="protein sequence ID" value="ELP88014.1"/>
    <property type="molecule type" value="Genomic_DNA"/>
</dbReference>
<feature type="domain" description="Protein kinase" evidence="6">
    <location>
        <begin position="1461"/>
        <end position="1725"/>
    </location>
</feature>
<dbReference type="InterPro" id="IPR001245">
    <property type="entry name" value="Ser-Thr/Tyr_kinase_cat_dom"/>
</dbReference>
<dbReference type="PROSITE" id="PS50011">
    <property type="entry name" value="PROTEIN_KINASE_DOM"/>
    <property type="match status" value="1"/>
</dbReference>
<name>A0A0A1U1X4_ENTIV</name>
<feature type="binding site" evidence="4">
    <location>
        <position position="1488"/>
    </location>
    <ligand>
        <name>ATP</name>
        <dbReference type="ChEBI" id="CHEBI:30616"/>
    </ligand>
</feature>
<sequence>MSSTVCIPKTSRCNDGYISNDTVALPPFNCDEILIYDSFTFTDMCFSAFITVPDLIVKDGANVELTIGKDYIESFGNGVFENNTRITLTLLTMSNLVFTTIQMGNNVKLSIMNDFKIQNQTIVLEHMQSIDVYGNLELHNVTISIKDSSLFVSGSLQLTKSVLLTFGQSSISANCIYLNSTQFSFNHTLSIFTTISADKLLFSGNSNGDLPSNLILKVDKLYLKDDTTISTSLLSSNIRTISLLDLSDNSRLNSFNFVANLSFVLNMSGFSQLVIPQQSKFVTYIKTSTSHMYDNSLIICNATFSGFSIFTMHNSSRIKTYGVSFISLIDEFYMMDNSSIYLFGSSFFSPNKMWMSNTSYLSIKEASSFLYFCDTFLDYYKGTIVEMRDESILEINMKDDLHQIDGIYQVTLYNWSQVLVKGEDKYNFYKVEMYDNSLLQIGENKNVSIWELKTHDNSNIQFLNNTSTTIRYLETFDNTTFLIDMDAFLYERCTVLDQYFDTCYGLIANWTFHSINVDLLNIQNGKSIFNVFDGIVSFSDTNLTHFKLPEYMCVDLMSFASDVNSIPKITREGVYSDLEGSVLTYCPVNISQERVCKMIHPIWESKRKYTYTFPFAQVHCPYTNCFVKTQFREIIIGDLEVQATFLSEVNITLTTSTKTRNICGNIVYVIFPQKTLFGASCDNSNFVRISYTSENGMYEYTSLCELNINQKAWETLLVCDQSIATQISILSDKDKEWNQEDKSEYNEYTQKSTFKGVSETLTVDGVIYSVTTSTPIVVTFVDQIHPINFSSTVSTRVVVLSKIGVFFEGRLCEIMVVSDNIVSCLNSVVNECLQNYYFDIEQHKCLSCSFDNCNICNQNKCLLCENQYILQNTSCIAMPSGCLIASGNICRKCKTGYSYNDGVCESTPSILNCLVIRSNKCVQCCSGQDKYILVDGVCVLATNAVTVKVSSIILCEDGYFNNGNVCSPCDVIVSHCLICSTLGCMECANGYSTTSSMTCEPLHCLLFDALETCTLCEQGYGLDTSNRCIIKKTNCDIQSGSSCKKCDSTYCLSNDGCYPFISNCVESKDIGCVRCKDGFYLNEKYVCVRCDANCKTCSTRGSFCLSCYENTFLSESKCIIADEMRNTCSAYTINGVCVRCHDRYYLDNTTCLSCSESCATCNRANSCLVCRSDMFMSVNGVCLLQSEVKGCVGNISISHGCLECATGYYLKNRVCYVCASGCYSCTDTNICLKCKDDFVMKKMECVSYRTINHCTSAIDSRCTSCDFWHNPDVSGLFCVSSPVWWVIVLVIIFGVLVIVMIVLTLICIVVTVYKKSVATLQMESQIYSIKDNTSLTHVLCSKIYTDVKELTFGSEENLLPVKETIACQFIIGNKSKNKTLVQLKGIKKPYKYTVKVQPEVVILKNNQGCTFTAFISVNCSCKVVDHISILFNDFQTTKNHYVTIPIHVETILTTSLDSNEVTMASEVGEGNFGRVFKGTFRGNEVAVKVLKQFNIDKISLAEFKKEVAMLDKMRCDQIIHFYGSIRSKQLIAIVTELAPYGSLRDRFESTNECQPPNTFKYKVMDDIAKALFYLHNNGIMHRDVKPDNILMFELHEITDVNAKLADFGMSRNINMLITGVTFTKGVGSPIYMAPEMIVSNTYKIEADVFAFGLSLLECMKWRQAYEKPEFNYMWQVADFVSKGNRLERPQNVDEDIFDLVKMCWRQEPKERPTMREVLNILDTFLRKAK</sequence>
<dbReference type="Proteomes" id="UP000014680">
    <property type="component" value="Unassembled WGS sequence"/>
</dbReference>
<evidence type="ECO:0000256" key="5">
    <source>
        <dbReference type="SAM" id="Phobius"/>
    </source>
</evidence>
<dbReference type="SMART" id="SM00220">
    <property type="entry name" value="S_TKc"/>
    <property type="match status" value="1"/>
</dbReference>
<accession>A0A0A1U1X4</accession>
<dbReference type="SUPFAM" id="SSF56112">
    <property type="entry name" value="Protein kinase-like (PK-like)"/>
    <property type="match status" value="1"/>
</dbReference>
<evidence type="ECO:0000256" key="3">
    <source>
        <dbReference type="ARBA" id="ARBA00022840"/>
    </source>
</evidence>
<keyword evidence="1" id="KW-0723">Serine/threonine-protein kinase</keyword>
<keyword evidence="2 4" id="KW-0547">Nucleotide-binding</keyword>
<dbReference type="PANTHER" id="PTHR45756">
    <property type="entry name" value="PALMITOYLTRANSFERASE"/>
    <property type="match status" value="1"/>
</dbReference>
<keyword evidence="5" id="KW-1133">Transmembrane helix</keyword>
<dbReference type="InterPro" id="IPR053215">
    <property type="entry name" value="TKL_Ser/Thr_kinase"/>
</dbReference>
<dbReference type="SUPFAM" id="SSF57184">
    <property type="entry name" value="Growth factor receptor domain"/>
    <property type="match status" value="4"/>
</dbReference>
<reference evidence="7 8" key="1">
    <citation type="submission" date="2012-10" db="EMBL/GenBank/DDBJ databases">
        <authorList>
            <person name="Zafar N."/>
            <person name="Inman J."/>
            <person name="Hall N."/>
            <person name="Lorenzi H."/>
            <person name="Caler E."/>
        </authorList>
    </citation>
    <scope>NUCLEOTIDE SEQUENCE [LARGE SCALE GENOMIC DNA]</scope>
    <source>
        <strain evidence="7 8">IP1</strain>
    </source>
</reference>
<dbReference type="GO" id="GO:0004715">
    <property type="term" value="F:non-membrane spanning protein tyrosine kinase activity"/>
    <property type="evidence" value="ECO:0007669"/>
    <property type="project" value="UniProtKB-EC"/>
</dbReference>
<evidence type="ECO:0000256" key="2">
    <source>
        <dbReference type="ARBA" id="ARBA00022741"/>
    </source>
</evidence>
<dbReference type="Gene3D" id="1.10.510.10">
    <property type="entry name" value="Transferase(Phosphotransferase) domain 1"/>
    <property type="match status" value="1"/>
</dbReference>
<evidence type="ECO:0000256" key="4">
    <source>
        <dbReference type="PROSITE-ProRule" id="PRU10141"/>
    </source>
</evidence>
<protein>
    <submittedName>
        <fullName evidence="7">Protein serine/threonine kinase, putative</fullName>
        <ecNumber evidence="7">2.7.10.2</ecNumber>
    </submittedName>
</protein>
<evidence type="ECO:0000313" key="7">
    <source>
        <dbReference type="EMBL" id="ELP88014.1"/>
    </source>
</evidence>
<dbReference type="VEuPathDB" id="AmoebaDB:EIN_419430"/>
<dbReference type="GO" id="GO:0005524">
    <property type="term" value="F:ATP binding"/>
    <property type="evidence" value="ECO:0007669"/>
    <property type="project" value="UniProtKB-UniRule"/>
</dbReference>
<dbReference type="Pfam" id="PF07714">
    <property type="entry name" value="PK_Tyr_Ser-Thr"/>
    <property type="match status" value="1"/>
</dbReference>
<keyword evidence="3 4" id="KW-0067">ATP-binding</keyword>
<dbReference type="InterPro" id="IPR011009">
    <property type="entry name" value="Kinase-like_dom_sf"/>
</dbReference>
<dbReference type="InterPro" id="IPR008271">
    <property type="entry name" value="Ser/Thr_kinase_AS"/>
</dbReference>
<dbReference type="GeneID" id="14886945"/>
<keyword evidence="7" id="KW-0418">Kinase</keyword>
<dbReference type="InterPro" id="IPR006212">
    <property type="entry name" value="Furin_repeat"/>
</dbReference>
<keyword evidence="8" id="KW-1185">Reference proteome</keyword>
<dbReference type="InterPro" id="IPR009030">
    <property type="entry name" value="Growth_fac_rcpt_cys_sf"/>
</dbReference>
<keyword evidence="7" id="KW-0808">Transferase</keyword>
<dbReference type="Gene3D" id="3.30.200.20">
    <property type="entry name" value="Phosphorylase Kinase, domain 1"/>
    <property type="match status" value="1"/>
</dbReference>
<keyword evidence="5" id="KW-0472">Membrane</keyword>
<keyword evidence="5" id="KW-0812">Transmembrane</keyword>
<dbReference type="Gene3D" id="2.10.220.10">
    <property type="entry name" value="Hormone Receptor, Insulin-like Growth Factor Receptor 1, Chain A, domain 2"/>
    <property type="match status" value="3"/>
</dbReference>
<dbReference type="OMA" id="ISANCIY"/>
<evidence type="ECO:0000259" key="6">
    <source>
        <dbReference type="PROSITE" id="PS50011"/>
    </source>
</evidence>
<dbReference type="EC" id="2.7.10.2" evidence="7"/>
<dbReference type="OrthoDB" id="4062651at2759"/>
<dbReference type="PROSITE" id="PS00107">
    <property type="entry name" value="PROTEIN_KINASE_ATP"/>
    <property type="match status" value="1"/>
</dbReference>
<evidence type="ECO:0000313" key="8">
    <source>
        <dbReference type="Proteomes" id="UP000014680"/>
    </source>
</evidence>
<dbReference type="KEGG" id="eiv:EIN_419430"/>
<evidence type="ECO:0000256" key="1">
    <source>
        <dbReference type="ARBA" id="ARBA00022527"/>
    </source>
</evidence>
<organism evidence="7 8">
    <name type="scientific">Entamoeba invadens IP1</name>
    <dbReference type="NCBI Taxonomy" id="370355"/>
    <lineage>
        <taxon>Eukaryota</taxon>
        <taxon>Amoebozoa</taxon>
        <taxon>Evosea</taxon>
        <taxon>Archamoebae</taxon>
        <taxon>Mastigamoebida</taxon>
        <taxon>Entamoebidae</taxon>
        <taxon>Entamoeba</taxon>
    </lineage>
</organism>
<dbReference type="PROSITE" id="PS00108">
    <property type="entry name" value="PROTEIN_KINASE_ST"/>
    <property type="match status" value="1"/>
</dbReference>
<dbReference type="PANTHER" id="PTHR45756:SF1">
    <property type="entry name" value="PROTEIN KINASE DOMAIN CONTAINING PROTEIN"/>
    <property type="match status" value="1"/>
</dbReference>
<dbReference type="InterPro" id="IPR000719">
    <property type="entry name" value="Prot_kinase_dom"/>
</dbReference>